<feature type="domain" description="Thioredoxin" evidence="1">
    <location>
        <begin position="13"/>
        <end position="84"/>
    </location>
</feature>
<proteinExistence type="predicted"/>
<dbReference type="InterPro" id="IPR013766">
    <property type="entry name" value="Thioredoxin_domain"/>
</dbReference>
<dbReference type="EMBL" id="CAJOBE010044485">
    <property type="protein sequence ID" value="CAF4337522.1"/>
    <property type="molecule type" value="Genomic_DNA"/>
</dbReference>
<evidence type="ECO:0000313" key="2">
    <source>
        <dbReference type="EMBL" id="CAF4337522.1"/>
    </source>
</evidence>
<comment type="caution">
    <text evidence="2">The sequence shown here is derived from an EMBL/GenBank/DDBJ whole genome shotgun (WGS) entry which is preliminary data.</text>
</comment>
<dbReference type="GO" id="GO:0015035">
    <property type="term" value="F:protein-disulfide reductase activity"/>
    <property type="evidence" value="ECO:0007669"/>
    <property type="project" value="TreeGrafter"/>
</dbReference>
<dbReference type="Pfam" id="PF00085">
    <property type="entry name" value="Thioredoxin"/>
    <property type="match status" value="1"/>
</dbReference>
<dbReference type="Gene3D" id="3.40.30.10">
    <property type="entry name" value="Glutaredoxin"/>
    <property type="match status" value="1"/>
</dbReference>
<dbReference type="GO" id="GO:0036498">
    <property type="term" value="P:IRE1-mediated unfolded protein response"/>
    <property type="evidence" value="ECO:0007669"/>
    <property type="project" value="TreeGrafter"/>
</dbReference>
<accession>A0A820K5U5</accession>
<dbReference type="InterPro" id="IPR052460">
    <property type="entry name" value="ER_disulfide_reductase"/>
</dbReference>
<evidence type="ECO:0000313" key="3">
    <source>
        <dbReference type="Proteomes" id="UP000663874"/>
    </source>
</evidence>
<dbReference type="SUPFAM" id="SSF52833">
    <property type="entry name" value="Thioredoxin-like"/>
    <property type="match status" value="1"/>
</dbReference>
<feature type="non-terminal residue" evidence="2">
    <location>
        <position position="1"/>
    </location>
</feature>
<dbReference type="PANTHER" id="PTHR44340:SF1">
    <property type="entry name" value="DNAJ HOMOLOG SUBFAMILY C MEMBER 10"/>
    <property type="match status" value="1"/>
</dbReference>
<reference evidence="2" key="1">
    <citation type="submission" date="2021-02" db="EMBL/GenBank/DDBJ databases">
        <authorList>
            <person name="Nowell W R."/>
        </authorList>
    </citation>
    <scope>NUCLEOTIDE SEQUENCE</scope>
</reference>
<dbReference type="GO" id="GO:0005788">
    <property type="term" value="C:endoplasmic reticulum lumen"/>
    <property type="evidence" value="ECO:0007669"/>
    <property type="project" value="TreeGrafter"/>
</dbReference>
<dbReference type="GO" id="GO:0016671">
    <property type="term" value="F:oxidoreductase activity, acting on a sulfur group of donors, disulfide as acceptor"/>
    <property type="evidence" value="ECO:0007669"/>
    <property type="project" value="TreeGrafter"/>
</dbReference>
<protein>
    <recommendedName>
        <fullName evidence="1">Thioredoxin domain-containing protein</fullName>
    </recommendedName>
</protein>
<dbReference type="GO" id="GO:0051787">
    <property type="term" value="F:misfolded protein binding"/>
    <property type="evidence" value="ECO:0007669"/>
    <property type="project" value="TreeGrafter"/>
</dbReference>
<evidence type="ECO:0000259" key="1">
    <source>
        <dbReference type="Pfam" id="PF00085"/>
    </source>
</evidence>
<gene>
    <name evidence="2" type="ORF">FNK824_LOCUS41900</name>
</gene>
<feature type="non-terminal residue" evidence="2">
    <location>
        <position position="85"/>
    </location>
</feature>
<dbReference type="InterPro" id="IPR036249">
    <property type="entry name" value="Thioredoxin-like_sf"/>
</dbReference>
<organism evidence="2 3">
    <name type="scientific">Rotaria sordida</name>
    <dbReference type="NCBI Taxonomy" id="392033"/>
    <lineage>
        <taxon>Eukaryota</taxon>
        <taxon>Metazoa</taxon>
        <taxon>Spiralia</taxon>
        <taxon>Gnathifera</taxon>
        <taxon>Rotifera</taxon>
        <taxon>Eurotatoria</taxon>
        <taxon>Bdelloidea</taxon>
        <taxon>Philodinida</taxon>
        <taxon>Philodinidae</taxon>
        <taxon>Rotaria</taxon>
    </lineage>
</organism>
<name>A0A820K5U5_9BILA</name>
<sequence length="85" mass="9970">INFIDDILNPTVITLDNDLYIKLIENKDSNDMWLIDFFAPWCFPCQQLSSEWRTLSKYLKGIAYVAQVDCTVQSHLCQRQGVYSY</sequence>
<dbReference type="Proteomes" id="UP000663874">
    <property type="component" value="Unassembled WGS sequence"/>
</dbReference>
<dbReference type="PANTHER" id="PTHR44340">
    <property type="entry name" value="DNAJ HOMOLOG SUBFAMILY C MEMBER 10"/>
    <property type="match status" value="1"/>
</dbReference>
<dbReference type="AlphaFoldDB" id="A0A820K5U5"/>